<dbReference type="Pfam" id="PF02517">
    <property type="entry name" value="Rce1-like"/>
    <property type="match status" value="1"/>
</dbReference>
<dbReference type="eggNOG" id="COG1266">
    <property type="taxonomic scope" value="Bacteria"/>
</dbReference>
<dbReference type="GO" id="GO:0004175">
    <property type="term" value="F:endopeptidase activity"/>
    <property type="evidence" value="ECO:0007669"/>
    <property type="project" value="UniProtKB-ARBA"/>
</dbReference>
<name>A7NNZ4_ROSCS</name>
<dbReference type="AlphaFoldDB" id="A7NNZ4"/>
<dbReference type="RefSeq" id="WP_012121713.1">
    <property type="nucleotide sequence ID" value="NC_009767.1"/>
</dbReference>
<feature type="transmembrane region" description="Helical" evidence="1">
    <location>
        <begin position="251"/>
        <end position="268"/>
    </location>
</feature>
<accession>A7NNZ4</accession>
<dbReference type="STRING" id="383372.Rcas_3235"/>
<feature type="transmembrane region" description="Helical" evidence="1">
    <location>
        <begin position="171"/>
        <end position="189"/>
    </location>
</feature>
<dbReference type="HOGENOM" id="CLU_064706_4_0_0"/>
<dbReference type="Proteomes" id="UP000000263">
    <property type="component" value="Chromosome"/>
</dbReference>
<dbReference type="PANTHER" id="PTHR35797:SF1">
    <property type="entry name" value="PROTEASE"/>
    <property type="match status" value="1"/>
</dbReference>
<feature type="transmembrane region" description="Helical" evidence="1">
    <location>
        <begin position="51"/>
        <end position="70"/>
    </location>
</feature>
<feature type="transmembrane region" description="Helical" evidence="1">
    <location>
        <begin position="201"/>
        <end position="219"/>
    </location>
</feature>
<dbReference type="GO" id="GO:0080120">
    <property type="term" value="P:CAAX-box protein maturation"/>
    <property type="evidence" value="ECO:0007669"/>
    <property type="project" value="UniProtKB-ARBA"/>
</dbReference>
<dbReference type="InterPro" id="IPR003675">
    <property type="entry name" value="Rce1/LyrA-like_dom"/>
</dbReference>
<organism evidence="3 4">
    <name type="scientific">Roseiflexus castenholzii (strain DSM 13941 / HLO8)</name>
    <dbReference type="NCBI Taxonomy" id="383372"/>
    <lineage>
        <taxon>Bacteria</taxon>
        <taxon>Bacillati</taxon>
        <taxon>Chloroflexota</taxon>
        <taxon>Chloroflexia</taxon>
        <taxon>Chloroflexales</taxon>
        <taxon>Roseiflexineae</taxon>
        <taxon>Roseiflexaceae</taxon>
        <taxon>Roseiflexus</taxon>
    </lineage>
</organism>
<sequence>MPAVAQGHPPSRGLIHHNPIVAYFLIAYAFSWLLGGVLIAGYHGLVMAPTWLHYVSAFGPMVAAIVVTAARDGRAGLAELWQRVIRADVGLRWWLVALGTPLALGVVAALVSTFEQGALPDVALFGEVDYLGNIGVLAALGLWIATYGFGEEIGWRGFALHRLQSGGWIRAAVIIGVLWGAWHLPYFFYKDNFIALGMGGFVGYLISIVMGSILLAWIYRGSGNSILMVALWHGTFDFVSASPIAAGSANAVISVVVITWVLVILWQAKISQSSPPGTEALHPPDE</sequence>
<feature type="transmembrane region" description="Helical" evidence="1">
    <location>
        <begin position="91"/>
        <end position="110"/>
    </location>
</feature>
<dbReference type="InterPro" id="IPR042150">
    <property type="entry name" value="MmRce1-like"/>
</dbReference>
<reference evidence="3 4" key="1">
    <citation type="submission" date="2007-08" db="EMBL/GenBank/DDBJ databases">
        <title>Complete sequence of Roseiflexus castenholzii DSM 13941.</title>
        <authorList>
            <consortium name="US DOE Joint Genome Institute"/>
            <person name="Copeland A."/>
            <person name="Lucas S."/>
            <person name="Lapidus A."/>
            <person name="Barry K."/>
            <person name="Glavina del Rio T."/>
            <person name="Dalin E."/>
            <person name="Tice H."/>
            <person name="Pitluck S."/>
            <person name="Thompson L.S."/>
            <person name="Brettin T."/>
            <person name="Bruce D."/>
            <person name="Detter J.C."/>
            <person name="Han C."/>
            <person name="Tapia R."/>
            <person name="Schmutz J."/>
            <person name="Larimer F."/>
            <person name="Land M."/>
            <person name="Hauser L."/>
            <person name="Kyrpides N."/>
            <person name="Mikhailova N."/>
            <person name="Bryant D.A."/>
            <person name="Hanada S."/>
            <person name="Tsukatani Y."/>
            <person name="Richardson P."/>
        </authorList>
    </citation>
    <scope>NUCLEOTIDE SEQUENCE [LARGE SCALE GENOMIC DNA]</scope>
    <source>
        <strain evidence="4">DSM 13941 / HLO8</strain>
    </source>
</reference>
<dbReference type="KEGG" id="rca:Rcas_3235"/>
<feature type="transmembrane region" description="Helical" evidence="1">
    <location>
        <begin position="130"/>
        <end position="150"/>
    </location>
</feature>
<proteinExistence type="predicted"/>
<protein>
    <submittedName>
        <fullName evidence="3">Abortive infection protein</fullName>
    </submittedName>
</protein>
<gene>
    <name evidence="3" type="ordered locus">Rcas_3235</name>
</gene>
<keyword evidence="1" id="KW-0472">Membrane</keyword>
<feature type="domain" description="CAAX prenyl protease 2/Lysostaphin resistance protein A-like" evidence="2">
    <location>
        <begin position="137"/>
        <end position="239"/>
    </location>
</feature>
<evidence type="ECO:0000256" key="1">
    <source>
        <dbReference type="SAM" id="Phobius"/>
    </source>
</evidence>
<feature type="transmembrane region" description="Helical" evidence="1">
    <location>
        <begin position="20"/>
        <end position="45"/>
    </location>
</feature>
<evidence type="ECO:0000313" key="3">
    <source>
        <dbReference type="EMBL" id="ABU59289.1"/>
    </source>
</evidence>
<keyword evidence="1" id="KW-1133">Transmembrane helix</keyword>
<keyword evidence="1" id="KW-0812">Transmembrane</keyword>
<evidence type="ECO:0000259" key="2">
    <source>
        <dbReference type="Pfam" id="PF02517"/>
    </source>
</evidence>
<dbReference type="PANTHER" id="PTHR35797">
    <property type="entry name" value="PROTEASE-RELATED"/>
    <property type="match status" value="1"/>
</dbReference>
<dbReference type="OrthoDB" id="9777755at2"/>
<dbReference type="EMBL" id="CP000804">
    <property type="protein sequence ID" value="ABU59289.1"/>
    <property type="molecule type" value="Genomic_DNA"/>
</dbReference>
<evidence type="ECO:0000313" key="4">
    <source>
        <dbReference type="Proteomes" id="UP000000263"/>
    </source>
</evidence>
<keyword evidence="4" id="KW-1185">Reference proteome</keyword>